<feature type="binding site" evidence="12">
    <location>
        <position position="183"/>
    </location>
    <ligand>
        <name>ATP</name>
        <dbReference type="ChEBI" id="CHEBI:30616"/>
    </ligand>
</feature>
<reference evidence="15" key="1">
    <citation type="journal article" date="2019" name="Int. J. Syst. Evol. Microbiol.">
        <title>The Global Catalogue of Microorganisms (GCM) 10K type strain sequencing project: providing services to taxonomists for standard genome sequencing and annotation.</title>
        <authorList>
            <consortium name="The Broad Institute Genomics Platform"/>
            <consortium name="The Broad Institute Genome Sequencing Center for Infectious Disease"/>
            <person name="Wu L."/>
            <person name="Ma J."/>
        </authorList>
    </citation>
    <scope>NUCLEOTIDE SEQUENCE [LARGE SCALE GENOMIC DNA]</scope>
    <source>
        <strain evidence="15">CGMCC 1.12286</strain>
    </source>
</reference>
<dbReference type="InterPro" id="IPR011877">
    <property type="entry name" value="Ribokinase"/>
</dbReference>
<dbReference type="EC" id="2.7.1.15" evidence="2 12"/>
<dbReference type="PANTHER" id="PTHR10584:SF166">
    <property type="entry name" value="RIBOKINASE"/>
    <property type="match status" value="1"/>
</dbReference>
<evidence type="ECO:0000256" key="2">
    <source>
        <dbReference type="ARBA" id="ARBA00012035"/>
    </source>
</evidence>
<evidence type="ECO:0000256" key="8">
    <source>
        <dbReference type="ARBA" id="ARBA00022840"/>
    </source>
</evidence>
<dbReference type="InterPro" id="IPR002139">
    <property type="entry name" value="Ribo/fructo_kinase"/>
</dbReference>
<evidence type="ECO:0000256" key="1">
    <source>
        <dbReference type="ARBA" id="ARBA00005380"/>
    </source>
</evidence>
<evidence type="ECO:0000256" key="3">
    <source>
        <dbReference type="ARBA" id="ARBA00016943"/>
    </source>
</evidence>
<comment type="pathway">
    <text evidence="12">Carbohydrate metabolism; D-ribose degradation; D-ribose 5-phosphate from beta-D-ribopyranose: step 2/2.</text>
</comment>
<proteinExistence type="inferred from homology"/>
<keyword evidence="10 12" id="KW-0630">Potassium</keyword>
<sequence length="311" mass="32699">MAKIVVVGSINMDIVNQVQEHPKLGETVHAVDTQYHTGGKGANQAVAAHRAGGRVQLVAAVGDDEMGSTLVNHMKNIGLETDNIIRKAGMSGIAFITVGKQGENHIILSAGANQALSTEDLHGLKTTLQDADAIILQNEIPLETSCFAMKVAHQRGVRVFFNPAPAVLLPNEAYASIDVMILNETEAAVITGVPVKNPDDAKLAADVLLQRGVREVIVTLGEKGALYADTAQSVIYTPAFPTQAVDTTAAGDTFIGAFVAYRSSGNETDKALRFASAASAITVSRHGAQDSIPTKAEITSYLIAAEPLSTF</sequence>
<dbReference type="NCBIfam" id="TIGR02152">
    <property type="entry name" value="D_ribokin_bact"/>
    <property type="match status" value="1"/>
</dbReference>
<dbReference type="GO" id="GO:0004747">
    <property type="term" value="F:ribokinase activity"/>
    <property type="evidence" value="ECO:0007669"/>
    <property type="project" value="UniProtKB-EC"/>
</dbReference>
<evidence type="ECO:0000256" key="10">
    <source>
        <dbReference type="ARBA" id="ARBA00022958"/>
    </source>
</evidence>
<keyword evidence="15" id="KW-1185">Reference proteome</keyword>
<name>A0ABW4JQ27_9BACL</name>
<feature type="binding site" evidence="12">
    <location>
        <begin position="39"/>
        <end position="43"/>
    </location>
    <ligand>
        <name>substrate</name>
    </ligand>
</feature>
<keyword evidence="12" id="KW-0963">Cytoplasm</keyword>
<dbReference type="HAMAP" id="MF_01987">
    <property type="entry name" value="Ribokinase"/>
    <property type="match status" value="1"/>
</dbReference>
<keyword evidence="11 12" id="KW-0119">Carbohydrate metabolism</keyword>
<feature type="binding site" evidence="12">
    <location>
        <begin position="11"/>
        <end position="13"/>
    </location>
    <ligand>
        <name>substrate</name>
    </ligand>
</feature>
<evidence type="ECO:0000256" key="6">
    <source>
        <dbReference type="ARBA" id="ARBA00022741"/>
    </source>
</evidence>
<dbReference type="PRINTS" id="PR00990">
    <property type="entry name" value="RIBOKINASE"/>
</dbReference>
<gene>
    <name evidence="12 14" type="primary">rbsK</name>
    <name evidence="14" type="ORF">ACFSB2_25975</name>
</gene>
<keyword evidence="7 12" id="KW-0418">Kinase</keyword>
<dbReference type="Proteomes" id="UP001597079">
    <property type="component" value="Unassembled WGS sequence"/>
</dbReference>
<feature type="binding site" evidence="12">
    <location>
        <position position="139"/>
    </location>
    <ligand>
        <name>substrate</name>
    </ligand>
</feature>
<feature type="binding site" evidence="12">
    <location>
        <position position="246"/>
    </location>
    <ligand>
        <name>K(+)</name>
        <dbReference type="ChEBI" id="CHEBI:29103"/>
    </ligand>
</feature>
<feature type="domain" description="Carbohydrate kinase PfkB" evidence="13">
    <location>
        <begin position="1"/>
        <end position="294"/>
    </location>
</feature>
<evidence type="ECO:0000256" key="5">
    <source>
        <dbReference type="ARBA" id="ARBA00022723"/>
    </source>
</evidence>
<feature type="binding site" evidence="12">
    <location>
        <position position="248"/>
    </location>
    <ligand>
        <name>K(+)</name>
        <dbReference type="ChEBI" id="CHEBI:29103"/>
    </ligand>
</feature>
<feature type="binding site" evidence="12">
    <location>
        <position position="291"/>
    </location>
    <ligand>
        <name>K(+)</name>
        <dbReference type="ChEBI" id="CHEBI:29103"/>
    </ligand>
</feature>
<comment type="caution">
    <text evidence="12">Lacks conserved residue(s) required for the propagation of feature annotation.</text>
</comment>
<dbReference type="InterPro" id="IPR002173">
    <property type="entry name" value="Carboh/pur_kinase_PfkB_CS"/>
</dbReference>
<feature type="binding site" evidence="12">
    <location>
        <position position="252"/>
    </location>
    <ligand>
        <name>substrate</name>
    </ligand>
</feature>
<dbReference type="PANTHER" id="PTHR10584">
    <property type="entry name" value="SUGAR KINASE"/>
    <property type="match status" value="1"/>
</dbReference>
<evidence type="ECO:0000256" key="7">
    <source>
        <dbReference type="ARBA" id="ARBA00022777"/>
    </source>
</evidence>
<dbReference type="CDD" id="cd01174">
    <property type="entry name" value="ribokinase"/>
    <property type="match status" value="1"/>
</dbReference>
<feature type="binding site" evidence="12">
    <location>
        <begin position="219"/>
        <end position="224"/>
    </location>
    <ligand>
        <name>ATP</name>
        <dbReference type="ChEBI" id="CHEBI:30616"/>
    </ligand>
</feature>
<evidence type="ECO:0000256" key="4">
    <source>
        <dbReference type="ARBA" id="ARBA00022679"/>
    </source>
</evidence>
<comment type="activity regulation">
    <text evidence="12">Activated by a monovalent cation that binds near, but not in, the active site. The most likely occupant of the site in vivo is potassium. Ion binding induces a conformational change that may alter substrate affinity.</text>
</comment>
<feature type="binding site" evidence="12">
    <location>
        <position position="282"/>
    </location>
    <ligand>
        <name>K(+)</name>
        <dbReference type="ChEBI" id="CHEBI:29103"/>
    </ligand>
</feature>
<comment type="subunit">
    <text evidence="12">Homodimer.</text>
</comment>
<dbReference type="EMBL" id="JBHUCX010000100">
    <property type="protein sequence ID" value="MFD1678121.1"/>
    <property type="molecule type" value="Genomic_DNA"/>
</dbReference>
<evidence type="ECO:0000256" key="11">
    <source>
        <dbReference type="ARBA" id="ARBA00023277"/>
    </source>
</evidence>
<keyword evidence="9 12" id="KW-0460">Magnesium</keyword>
<comment type="function">
    <text evidence="12">Catalyzes the phosphorylation of ribose at O-5 in a reaction requiring ATP and magnesium. The resulting D-ribose-5-phosphate can then be used either for sythesis of nucleotides, histidine, and tryptophan, or as a component of the pentose phosphate pathway.</text>
</comment>
<dbReference type="InterPro" id="IPR029056">
    <property type="entry name" value="Ribokinase-like"/>
</dbReference>
<comment type="similarity">
    <text evidence="1">Belongs to the carbohydrate kinase pfkB family.</text>
</comment>
<evidence type="ECO:0000256" key="9">
    <source>
        <dbReference type="ARBA" id="ARBA00022842"/>
    </source>
</evidence>
<keyword evidence="5 12" id="KW-0479">Metal-binding</keyword>
<comment type="cofactor">
    <cofactor evidence="12">
        <name>Mg(2+)</name>
        <dbReference type="ChEBI" id="CHEBI:18420"/>
    </cofactor>
    <text evidence="12">Requires a divalent cation, most likely magnesium in vivo, as an electrophilic catalyst to aid phosphoryl group transfer. It is the chelate of the metal and the nucleotide that is the actual substrate.</text>
</comment>
<dbReference type="Gene3D" id="3.40.1190.20">
    <property type="match status" value="1"/>
</dbReference>
<comment type="caution">
    <text evidence="14">The sequence shown here is derived from an EMBL/GenBank/DDBJ whole genome shotgun (WGS) entry which is preliminary data.</text>
</comment>
<comment type="subcellular location">
    <subcellularLocation>
        <location evidence="12">Cytoplasm</location>
    </subcellularLocation>
</comment>
<dbReference type="InterPro" id="IPR011611">
    <property type="entry name" value="PfkB_dom"/>
</dbReference>
<protein>
    <recommendedName>
        <fullName evidence="3 12">Ribokinase</fullName>
        <shortName evidence="12">RK</shortName>
        <ecNumber evidence="2 12">2.7.1.15</ecNumber>
    </recommendedName>
</protein>
<evidence type="ECO:0000256" key="12">
    <source>
        <dbReference type="HAMAP-Rule" id="MF_01987"/>
    </source>
</evidence>
<evidence type="ECO:0000313" key="14">
    <source>
        <dbReference type="EMBL" id="MFD1678121.1"/>
    </source>
</evidence>
<keyword evidence="4 12" id="KW-0808">Transferase</keyword>
<accession>A0ABW4JQ27</accession>
<dbReference type="Pfam" id="PF00294">
    <property type="entry name" value="PfkB"/>
    <property type="match status" value="1"/>
</dbReference>
<feature type="binding site" evidence="12">
    <location>
        <begin position="251"/>
        <end position="252"/>
    </location>
    <ligand>
        <name>ATP</name>
        <dbReference type="ChEBI" id="CHEBI:30616"/>
    </ligand>
</feature>
<feature type="binding site" evidence="12">
    <location>
        <position position="285"/>
    </location>
    <ligand>
        <name>K(+)</name>
        <dbReference type="ChEBI" id="CHEBI:29103"/>
    </ligand>
</feature>
<keyword evidence="6 12" id="KW-0547">Nucleotide-binding</keyword>
<evidence type="ECO:0000259" key="13">
    <source>
        <dbReference type="Pfam" id="PF00294"/>
    </source>
</evidence>
<dbReference type="SUPFAM" id="SSF53613">
    <property type="entry name" value="Ribokinase-like"/>
    <property type="match status" value="1"/>
</dbReference>
<feature type="binding site" evidence="12">
    <location>
        <position position="287"/>
    </location>
    <ligand>
        <name>K(+)</name>
        <dbReference type="ChEBI" id="CHEBI:29103"/>
    </ligand>
</feature>
<dbReference type="PROSITE" id="PS00584">
    <property type="entry name" value="PFKB_KINASES_2"/>
    <property type="match status" value="1"/>
</dbReference>
<comment type="similarity">
    <text evidence="12">Belongs to the carbohydrate kinase PfkB family. Ribokinase subfamily.</text>
</comment>
<feature type="active site" description="Proton acceptor" evidence="12">
    <location>
        <position position="252"/>
    </location>
</feature>
<dbReference type="RefSeq" id="WP_377946116.1">
    <property type="nucleotide sequence ID" value="NZ_JBHUCX010000100.1"/>
</dbReference>
<keyword evidence="8 12" id="KW-0067">ATP-binding</keyword>
<organism evidence="14 15">
    <name type="scientific">Alicyclobacillus fodiniaquatilis</name>
    <dbReference type="NCBI Taxonomy" id="1661150"/>
    <lineage>
        <taxon>Bacteria</taxon>
        <taxon>Bacillati</taxon>
        <taxon>Bacillota</taxon>
        <taxon>Bacilli</taxon>
        <taxon>Bacillales</taxon>
        <taxon>Alicyclobacillaceae</taxon>
        <taxon>Alicyclobacillus</taxon>
    </lineage>
</organism>
<evidence type="ECO:0000313" key="15">
    <source>
        <dbReference type="Proteomes" id="UP001597079"/>
    </source>
</evidence>
<comment type="catalytic activity">
    <reaction evidence="12">
        <text>D-ribose + ATP = D-ribose 5-phosphate + ADP + H(+)</text>
        <dbReference type="Rhea" id="RHEA:13697"/>
        <dbReference type="ChEBI" id="CHEBI:15378"/>
        <dbReference type="ChEBI" id="CHEBI:30616"/>
        <dbReference type="ChEBI" id="CHEBI:47013"/>
        <dbReference type="ChEBI" id="CHEBI:78346"/>
        <dbReference type="ChEBI" id="CHEBI:456216"/>
        <dbReference type="EC" id="2.7.1.15"/>
    </reaction>
</comment>